<evidence type="ECO:0000313" key="3">
    <source>
        <dbReference type="Proteomes" id="UP000006876"/>
    </source>
</evidence>
<evidence type="ECO:0000313" key="2">
    <source>
        <dbReference type="EMBL" id="CAI47831.1"/>
    </source>
</evidence>
<dbReference type="HOGENOM" id="CLU_3194796_0_0_4"/>
<dbReference type="EMBL" id="AJ515144">
    <property type="protein sequence ID" value="CAI47831.1"/>
    <property type="molecule type" value="Genomic_DNA"/>
</dbReference>
<geneLocation type="plasmid" evidence="2 3">
    <name>pA81</name>
</geneLocation>
<reference evidence="1 3" key="3">
    <citation type="journal article" date="2008" name="Res. Microbiol.">
        <title>Nucleotide sequence, organization and characterization of the (halo)aromatic acid catabolic plasmid pA81 from Achromobacter xylosoxidans A8.</title>
        <authorList>
            <person name="Jencova V."/>
            <person name="Strnad H."/>
            <person name="Chodora Z."/>
            <person name="Ulbrich P."/>
            <person name="Vlcek C."/>
            <person name="Hickey W.J."/>
            <person name="Paces V."/>
        </authorList>
    </citation>
    <scope>NUCLEOTIDE SEQUENCE [LARGE SCALE GENOMIC DNA]</scope>
    <source>
        <strain evidence="3">A8</strain>
        <plasmid evidence="1">A8</plasmid>
        <plasmid evidence="1 3">pA81</plasmid>
    </source>
</reference>
<protein>
    <submittedName>
        <fullName evidence="2">High-affinity branched-chain amino acid transporter</fullName>
    </submittedName>
</protein>
<accession>E3HXP0</accession>
<reference evidence="2" key="2">
    <citation type="submission" date="2005-01" db="EMBL/GenBank/DDBJ databases">
        <title>Analysis of large plasmid from chlorobenzoic acids degrading strain Achromobacter xylosoxidans A8.</title>
        <authorList>
            <person name="Jencova V."/>
        </authorList>
    </citation>
    <scope>NUCLEOTIDE SEQUENCE</scope>
    <source>
        <strain evidence="2">A8</strain>
        <plasmid evidence="2">pA81</plasmid>
    </source>
</reference>
<dbReference type="Proteomes" id="UP000006876">
    <property type="component" value="Plasmid pA81"/>
</dbReference>
<name>Q5GRD7_ACHXA</name>
<keyword evidence="2" id="KW-0614">Plasmid</keyword>
<dbReference type="AlphaFoldDB" id="Q5GRD7"/>
<proteinExistence type="predicted"/>
<organism evidence="2">
    <name type="scientific">Achromobacter xylosoxidans (strain A8)</name>
    <dbReference type="NCBI Taxonomy" id="762376"/>
    <lineage>
        <taxon>Bacteria</taxon>
        <taxon>Pseudomonadati</taxon>
        <taxon>Pseudomonadota</taxon>
        <taxon>Betaproteobacteria</taxon>
        <taxon>Burkholderiales</taxon>
        <taxon>Alcaligenaceae</taxon>
        <taxon>Achromobacter</taxon>
    </lineage>
</organism>
<accession>Q5GRD7</accession>
<gene>
    <name evidence="1" type="ordered locus">AXYL_06555</name>
</gene>
<reference evidence="2" key="1">
    <citation type="journal article" date="2004" name="Int. Biodeterior. Biodegradation">
        <title>Chlorocatechol catabolic enzymes from Achromobacter xylosoxidans A8.</title>
        <authorList>
            <person name="Jencova V."/>
            <person name="Strnad H."/>
            <person name="Chodora Z."/>
            <person name="Ulbrich P."/>
            <person name="Hickey W.J."/>
            <person name="Paces V."/>
        </authorList>
    </citation>
    <scope>NUCLEOTIDE SEQUENCE [LARGE SCALE GENOMIC DNA]</scope>
    <source>
        <strain evidence="2">A8</strain>
        <plasmid evidence="2">pA81</plasmid>
    </source>
</reference>
<sequence length="45" mass="5302">MDKYVERLLKLADRHLIVERGKVVWEGSSSALDRDRALWTRYLGV</sequence>
<dbReference type="EMBL" id="CP002288">
    <property type="protein sequence ID" value="ADP19844.1"/>
    <property type="molecule type" value="Genomic_DNA"/>
</dbReference>
<dbReference type="KEGG" id="axy:AXYL_06555"/>
<reference evidence="1" key="4">
    <citation type="journal article" date="2011" name="J. Bacteriol.">
        <title>Complete genome sequence of the haloaromatic acid-degrading bacterium Achromobacter xylosoxidans A8.</title>
        <authorList>
            <person name="Strnad H."/>
            <person name="Ridl J."/>
            <person name="Paces J."/>
            <person name="Kolar M."/>
            <person name="Vlcek C."/>
            <person name="Paces V."/>
        </authorList>
    </citation>
    <scope>NUCLEOTIDE SEQUENCE</scope>
    <source>
        <strain evidence="1">A8</strain>
        <plasmid evidence="1">pA81</plasmid>
    </source>
</reference>
<evidence type="ECO:0000313" key="1">
    <source>
        <dbReference type="EMBL" id="ADP19844.1"/>
    </source>
</evidence>